<organism evidence="2 3">
    <name type="scientific">Acropora cervicornis</name>
    <name type="common">Staghorn coral</name>
    <dbReference type="NCBI Taxonomy" id="6130"/>
    <lineage>
        <taxon>Eukaryota</taxon>
        <taxon>Metazoa</taxon>
        <taxon>Cnidaria</taxon>
        <taxon>Anthozoa</taxon>
        <taxon>Hexacorallia</taxon>
        <taxon>Scleractinia</taxon>
        <taxon>Astrocoeniina</taxon>
        <taxon>Acroporidae</taxon>
        <taxon>Acropora</taxon>
    </lineage>
</organism>
<dbReference type="Proteomes" id="UP001249851">
    <property type="component" value="Unassembled WGS sequence"/>
</dbReference>
<reference evidence="2" key="1">
    <citation type="journal article" date="2023" name="G3 (Bethesda)">
        <title>Whole genome assembly and annotation of the endangered Caribbean coral Acropora cervicornis.</title>
        <authorList>
            <person name="Selwyn J.D."/>
            <person name="Vollmer S.V."/>
        </authorList>
    </citation>
    <scope>NUCLEOTIDE SEQUENCE</scope>
    <source>
        <strain evidence="2">K2</strain>
    </source>
</reference>
<feature type="region of interest" description="Disordered" evidence="1">
    <location>
        <begin position="60"/>
        <end position="87"/>
    </location>
</feature>
<evidence type="ECO:0000256" key="1">
    <source>
        <dbReference type="SAM" id="MobiDB-lite"/>
    </source>
</evidence>
<sequence length="168" mass="19678">MEADTVSQLDHRLITEWKFKAEEIKERRREEKLFVSIFPESCVEAQPDTVPELDHRLIRTLESEAEEKGRKERKRKEKEGKERKVPTDADLLRMIRRELGDLGQKTEEKTDEMLEELAHIKSHVQHHHLSLKSKNKGLDKNFLEIEDLIQGCCTIKKIPLSTLVGSRD</sequence>
<dbReference type="AlphaFoldDB" id="A0AAD9R465"/>
<protein>
    <submittedName>
        <fullName evidence="2">Uncharacterized protein</fullName>
    </submittedName>
</protein>
<keyword evidence="3" id="KW-1185">Reference proteome</keyword>
<gene>
    <name evidence="2" type="ORF">P5673_001735</name>
</gene>
<dbReference type="EMBL" id="JARQWQ010000003">
    <property type="protein sequence ID" value="KAK2572754.1"/>
    <property type="molecule type" value="Genomic_DNA"/>
</dbReference>
<evidence type="ECO:0000313" key="3">
    <source>
        <dbReference type="Proteomes" id="UP001249851"/>
    </source>
</evidence>
<accession>A0AAD9R465</accession>
<feature type="compositionally biased region" description="Basic and acidic residues" evidence="1">
    <location>
        <begin position="77"/>
        <end position="87"/>
    </location>
</feature>
<reference evidence="2" key="2">
    <citation type="journal article" date="2023" name="Science">
        <title>Genomic signatures of disease resistance in endangered staghorn corals.</title>
        <authorList>
            <person name="Vollmer S.V."/>
            <person name="Selwyn J.D."/>
            <person name="Despard B.A."/>
            <person name="Roesel C.L."/>
        </authorList>
    </citation>
    <scope>NUCLEOTIDE SEQUENCE</scope>
    <source>
        <strain evidence="2">K2</strain>
    </source>
</reference>
<proteinExistence type="predicted"/>
<name>A0AAD9R465_ACRCE</name>
<feature type="compositionally biased region" description="Basic and acidic residues" evidence="1">
    <location>
        <begin position="60"/>
        <end position="70"/>
    </location>
</feature>
<evidence type="ECO:0000313" key="2">
    <source>
        <dbReference type="EMBL" id="KAK2572754.1"/>
    </source>
</evidence>
<comment type="caution">
    <text evidence="2">The sequence shown here is derived from an EMBL/GenBank/DDBJ whole genome shotgun (WGS) entry which is preliminary data.</text>
</comment>